<dbReference type="RefSeq" id="WP_151620865.1">
    <property type="nucleotide sequence ID" value="NZ_WBXO01000009.1"/>
</dbReference>
<sequence length="71" mass="7683">MPLYNIDQKSKYVIEQIPQVGLLKSLGLREGATVTVLSQQPLGGPIVIKIGSRHIAIAKDLADQITVKETS</sequence>
<evidence type="ECO:0000313" key="3">
    <source>
        <dbReference type="EMBL" id="KAB2951807.1"/>
    </source>
</evidence>
<gene>
    <name evidence="3" type="ORF">F9B85_10980</name>
</gene>
<evidence type="ECO:0000256" key="1">
    <source>
        <dbReference type="ARBA" id="ARBA00023004"/>
    </source>
</evidence>
<dbReference type="GO" id="GO:0046914">
    <property type="term" value="F:transition metal ion binding"/>
    <property type="evidence" value="ECO:0007669"/>
    <property type="project" value="InterPro"/>
</dbReference>
<name>A0A6I0EQV4_9FIRM</name>
<dbReference type="Gene3D" id="2.30.30.90">
    <property type="match status" value="1"/>
</dbReference>
<accession>A0A6I0EQV4</accession>
<proteinExistence type="predicted"/>
<dbReference type="OrthoDB" id="9811076at2"/>
<dbReference type="SUPFAM" id="SSF50037">
    <property type="entry name" value="C-terminal domain of transcriptional repressors"/>
    <property type="match status" value="1"/>
</dbReference>
<evidence type="ECO:0000313" key="4">
    <source>
        <dbReference type="Proteomes" id="UP000468766"/>
    </source>
</evidence>
<dbReference type="SMART" id="SM00899">
    <property type="entry name" value="FeoA"/>
    <property type="match status" value="1"/>
</dbReference>
<dbReference type="Pfam" id="PF04023">
    <property type="entry name" value="FeoA"/>
    <property type="match status" value="1"/>
</dbReference>
<organism evidence="3 4">
    <name type="scientific">Heliorestis acidaminivorans</name>
    <dbReference type="NCBI Taxonomy" id="553427"/>
    <lineage>
        <taxon>Bacteria</taxon>
        <taxon>Bacillati</taxon>
        <taxon>Bacillota</taxon>
        <taxon>Clostridia</taxon>
        <taxon>Eubacteriales</taxon>
        <taxon>Heliobacteriaceae</taxon>
        <taxon>Heliorestis</taxon>
    </lineage>
</organism>
<dbReference type="InterPro" id="IPR008988">
    <property type="entry name" value="Transcriptional_repressor_C"/>
</dbReference>
<protein>
    <submittedName>
        <fullName evidence="3">Ferrous iron transport protein A</fullName>
    </submittedName>
</protein>
<dbReference type="EMBL" id="WBXO01000009">
    <property type="protein sequence ID" value="KAB2951807.1"/>
    <property type="molecule type" value="Genomic_DNA"/>
</dbReference>
<dbReference type="InterPro" id="IPR038157">
    <property type="entry name" value="FeoA_core_dom"/>
</dbReference>
<dbReference type="Proteomes" id="UP000468766">
    <property type="component" value="Unassembled WGS sequence"/>
</dbReference>
<comment type="caution">
    <text evidence="3">The sequence shown here is derived from an EMBL/GenBank/DDBJ whole genome shotgun (WGS) entry which is preliminary data.</text>
</comment>
<feature type="domain" description="Ferrous iron transporter FeoA-like" evidence="2">
    <location>
        <begin position="1"/>
        <end position="69"/>
    </location>
</feature>
<dbReference type="AlphaFoldDB" id="A0A6I0EQV4"/>
<dbReference type="InterPro" id="IPR007167">
    <property type="entry name" value="Fe-transptr_FeoA-like"/>
</dbReference>
<evidence type="ECO:0000259" key="2">
    <source>
        <dbReference type="SMART" id="SM00899"/>
    </source>
</evidence>
<reference evidence="3 4" key="1">
    <citation type="submission" date="2019-10" db="EMBL/GenBank/DDBJ databases">
        <title>Whole-genome sequence of the extremophile Heliorestis acidaminivorans DSM 24790.</title>
        <authorList>
            <person name="Kyndt J.A."/>
            <person name="Meyer T.E."/>
        </authorList>
    </citation>
    <scope>NUCLEOTIDE SEQUENCE [LARGE SCALE GENOMIC DNA]</scope>
    <source>
        <strain evidence="3 4">DSM 24790</strain>
    </source>
</reference>
<keyword evidence="4" id="KW-1185">Reference proteome</keyword>
<keyword evidence="1" id="KW-0408">Iron</keyword>